<dbReference type="PROSITE" id="PS00070">
    <property type="entry name" value="ALDEHYDE_DEHYDR_CYS"/>
    <property type="match status" value="1"/>
</dbReference>
<comment type="similarity">
    <text evidence="1 3">Belongs to the aldehyde dehydrogenase family.</text>
</comment>
<dbReference type="Proteomes" id="UP001224122">
    <property type="component" value="Unassembled WGS sequence"/>
</dbReference>
<keyword evidence="2 3" id="KW-0560">Oxidoreductase</keyword>
<dbReference type="Gene3D" id="3.40.605.10">
    <property type="entry name" value="Aldehyde Dehydrogenase, Chain A, domain 1"/>
    <property type="match status" value="1"/>
</dbReference>
<dbReference type="InterPro" id="IPR050740">
    <property type="entry name" value="Aldehyde_DH_Superfamily"/>
</dbReference>
<dbReference type="PANTHER" id="PTHR43353:SF5">
    <property type="entry name" value="SUCCINATE-SEMIALDEHYDE DEHYDROGENASE, MITOCHONDRIAL"/>
    <property type="match status" value="1"/>
</dbReference>
<dbReference type="GO" id="GO:0036243">
    <property type="term" value="F:succinate-semialdehyde dehydrogenase (NADP+) activity"/>
    <property type="evidence" value="ECO:0007669"/>
    <property type="project" value="UniProtKB-EC"/>
</dbReference>
<dbReference type="InterPro" id="IPR016163">
    <property type="entry name" value="Ald_DH_C"/>
</dbReference>
<evidence type="ECO:0000256" key="3">
    <source>
        <dbReference type="PIRNR" id="PIRNR036492"/>
    </source>
</evidence>
<dbReference type="InterPro" id="IPR016160">
    <property type="entry name" value="Ald_DH_CS_CYS"/>
</dbReference>
<dbReference type="InterPro" id="IPR016162">
    <property type="entry name" value="Ald_DH_N"/>
</dbReference>
<evidence type="ECO:0000313" key="5">
    <source>
        <dbReference type="EMBL" id="MDQ0199717.1"/>
    </source>
</evidence>
<dbReference type="PIRSF" id="PIRSF036492">
    <property type="entry name" value="ALDH"/>
    <property type="match status" value="1"/>
</dbReference>
<evidence type="ECO:0000256" key="1">
    <source>
        <dbReference type="ARBA" id="ARBA00009986"/>
    </source>
</evidence>
<dbReference type="InterPro" id="IPR012394">
    <property type="entry name" value="Aldehyde_DH_NAD(P)"/>
</dbReference>
<comment type="caution">
    <text evidence="5">The sequence shown here is derived from an EMBL/GenBank/DDBJ whole genome shotgun (WGS) entry which is preliminary data.</text>
</comment>
<dbReference type="SUPFAM" id="SSF53720">
    <property type="entry name" value="ALDH-like"/>
    <property type="match status" value="1"/>
</dbReference>
<sequence length="482" mass="52383">MLVGTKHGMYINGEWLSAATGEVIEVFNPATREKIAEVPSCSKEEAELAVQSAQAAFEAWANVTARERSSFLYKAYHKMIERKEELARLLTMEQGKPLQEARGEIEFAASFLLWYAEEANRVYGEMIPAAKKGKRLWVVPKPIGVVAAITPWNFPSAMVTRKVAPAIAAGCTVVLKPAEQTPLSAIKIVRVFEEVGLPKGVINLVTGDPVQIGKVLMESSDVRSITFTGSTEVGKLLMKGSAQNVKKLSLELGGHAPLLVLDDADLDLAAEQAAASKYRNCGQTCICTNRIFVHENVKDTFTQKLQEKVRQLHLGNGLEEGVTIGPLIDKGGLEKVKRQVEDSVSKGAVVTAGGKEWNGPGGYYYEPTILTNVSNDMKIMKEETFGPVVPIVPFTSIDEAIKAANDTDYGLAAFLFTNDLSKAINIMEKLEYGIIGINDVFPGTAEAPFGGMKESGLGREGGHEGIQEFIEMKYVSLAIKEL</sequence>
<dbReference type="CDD" id="cd07103">
    <property type="entry name" value="ALDH_F5_SSADH_GabD"/>
    <property type="match status" value="1"/>
</dbReference>
<evidence type="ECO:0000256" key="2">
    <source>
        <dbReference type="ARBA" id="ARBA00023002"/>
    </source>
</evidence>
<dbReference type="Gene3D" id="3.40.309.10">
    <property type="entry name" value="Aldehyde Dehydrogenase, Chain A, domain 2"/>
    <property type="match status" value="1"/>
</dbReference>
<organism evidence="5 6">
    <name type="scientific">Neobacillus ginsengisoli</name>
    <dbReference type="NCBI Taxonomy" id="904295"/>
    <lineage>
        <taxon>Bacteria</taxon>
        <taxon>Bacillati</taxon>
        <taxon>Bacillota</taxon>
        <taxon>Bacilli</taxon>
        <taxon>Bacillales</taxon>
        <taxon>Bacillaceae</taxon>
        <taxon>Neobacillus</taxon>
    </lineage>
</organism>
<dbReference type="InterPro" id="IPR010102">
    <property type="entry name" value="Succ_semiAld_DH"/>
</dbReference>
<feature type="domain" description="Aldehyde dehydrogenase" evidence="4">
    <location>
        <begin position="15"/>
        <end position="475"/>
    </location>
</feature>
<evidence type="ECO:0000313" key="6">
    <source>
        <dbReference type="Proteomes" id="UP001224122"/>
    </source>
</evidence>
<accession>A0ABT9XVW5</accession>
<dbReference type="NCBIfam" id="TIGR01780">
    <property type="entry name" value="SSADH"/>
    <property type="match status" value="1"/>
</dbReference>
<evidence type="ECO:0000259" key="4">
    <source>
        <dbReference type="Pfam" id="PF00171"/>
    </source>
</evidence>
<proteinExistence type="inferred from homology"/>
<dbReference type="GO" id="GO:0102810">
    <property type="term" value="F:glutarate-semialdehyde dehydrogenase (NADP+) activity"/>
    <property type="evidence" value="ECO:0007669"/>
    <property type="project" value="UniProtKB-EC"/>
</dbReference>
<dbReference type="Pfam" id="PF00171">
    <property type="entry name" value="Aldedh"/>
    <property type="match status" value="1"/>
</dbReference>
<protein>
    <recommendedName>
        <fullName evidence="3">Aldehyde dehydrogenase</fullName>
    </recommendedName>
</protein>
<dbReference type="PANTHER" id="PTHR43353">
    <property type="entry name" value="SUCCINATE-SEMIALDEHYDE DEHYDROGENASE, MITOCHONDRIAL"/>
    <property type="match status" value="1"/>
</dbReference>
<dbReference type="InterPro" id="IPR015590">
    <property type="entry name" value="Aldehyde_DH_dom"/>
</dbReference>
<dbReference type="RefSeq" id="WP_307408897.1">
    <property type="nucleotide sequence ID" value="NZ_JAUSTW010000004.1"/>
</dbReference>
<gene>
    <name evidence="5" type="ORF">J2S10_002899</name>
</gene>
<keyword evidence="6" id="KW-1185">Reference proteome</keyword>
<dbReference type="EMBL" id="JAUSTW010000004">
    <property type="protein sequence ID" value="MDQ0199717.1"/>
    <property type="molecule type" value="Genomic_DNA"/>
</dbReference>
<reference evidence="5 6" key="1">
    <citation type="submission" date="2023-07" db="EMBL/GenBank/DDBJ databases">
        <title>Genomic Encyclopedia of Type Strains, Phase IV (KMG-IV): sequencing the most valuable type-strain genomes for metagenomic binning, comparative biology and taxonomic classification.</title>
        <authorList>
            <person name="Goeker M."/>
        </authorList>
    </citation>
    <scope>NUCLEOTIDE SEQUENCE [LARGE SCALE GENOMIC DNA]</scope>
    <source>
        <strain evidence="5 6">DSM 27594</strain>
    </source>
</reference>
<name>A0ABT9XVW5_9BACI</name>
<dbReference type="InterPro" id="IPR016161">
    <property type="entry name" value="Ald_DH/histidinol_DH"/>
</dbReference>